<evidence type="ECO:0000256" key="2">
    <source>
        <dbReference type="SAM" id="SignalP"/>
    </source>
</evidence>
<dbReference type="OrthoDB" id="1260000at2"/>
<feature type="coiled-coil region" evidence="1">
    <location>
        <begin position="125"/>
        <end position="159"/>
    </location>
</feature>
<dbReference type="PROSITE" id="PS51257">
    <property type="entry name" value="PROKAR_LIPOPROTEIN"/>
    <property type="match status" value="1"/>
</dbReference>
<reference evidence="3 4" key="1">
    <citation type="submission" date="2017-02" db="EMBL/GenBank/DDBJ databases">
        <authorList>
            <person name="Peterson S.W."/>
        </authorList>
    </citation>
    <scope>NUCLEOTIDE SEQUENCE [LARGE SCALE GENOMIC DNA]</scope>
    <source>
        <strain evidence="3 4">DSM 22323</strain>
    </source>
</reference>
<feature type="chain" id="PRO_5012165353" description="Lipoprotein" evidence="2">
    <location>
        <begin position="22"/>
        <end position="343"/>
    </location>
</feature>
<organism evidence="3 4">
    <name type="scientific">Soonwooa buanensis</name>
    <dbReference type="NCBI Taxonomy" id="619805"/>
    <lineage>
        <taxon>Bacteria</taxon>
        <taxon>Pseudomonadati</taxon>
        <taxon>Bacteroidota</taxon>
        <taxon>Flavobacteriia</taxon>
        <taxon>Flavobacteriales</taxon>
        <taxon>Weeksellaceae</taxon>
        <taxon>Chryseobacterium group</taxon>
        <taxon>Soonwooa</taxon>
    </lineage>
</organism>
<evidence type="ECO:0000256" key="1">
    <source>
        <dbReference type="SAM" id="Coils"/>
    </source>
</evidence>
<sequence length="343" mass="40622">MKKINLFSLIFALIFSLQSCAQESKTYWKIKDIYREDKQEFLGLNGIYMKEILKQNFHFIRENNTLSFDLPSKFELDLKNFKNLNQIKITDQEYYEMYDQKFSGNTFLVKFKDEMTTSDSKNTIIEFEKRSKEDYDKDLAKAAAERKEIAQKMTTLKEELKKNPPIHLEPTKKFPQKEVSILIDKSEKIELLIPDQIELRESGDIKNEKFNDIKIGTFRKDSKIYDIEHSGEDYGLDQLTIWVSTDPANFDIEKYIKDNPNMFLVKQENNNILGYILRYDDENKEAVIQSFFSLKYLKIGKSQIFIYSDVNRSQIKNYPNSEKMNKIINFNYSISENISLVKK</sequence>
<protein>
    <recommendedName>
        <fullName evidence="5">Lipoprotein</fullName>
    </recommendedName>
</protein>
<keyword evidence="4" id="KW-1185">Reference proteome</keyword>
<dbReference type="AlphaFoldDB" id="A0A1T5CRH6"/>
<evidence type="ECO:0000313" key="4">
    <source>
        <dbReference type="Proteomes" id="UP000191112"/>
    </source>
</evidence>
<gene>
    <name evidence="3" type="ORF">SAMN05660477_00261</name>
</gene>
<evidence type="ECO:0000313" key="3">
    <source>
        <dbReference type="EMBL" id="SKB61943.1"/>
    </source>
</evidence>
<accession>A0A1T5CRH6</accession>
<name>A0A1T5CRH6_9FLAO</name>
<dbReference type="EMBL" id="FUYZ01000001">
    <property type="protein sequence ID" value="SKB61943.1"/>
    <property type="molecule type" value="Genomic_DNA"/>
</dbReference>
<keyword evidence="2" id="KW-0732">Signal</keyword>
<keyword evidence="1" id="KW-0175">Coiled coil</keyword>
<proteinExistence type="predicted"/>
<feature type="signal peptide" evidence="2">
    <location>
        <begin position="1"/>
        <end position="21"/>
    </location>
</feature>
<dbReference type="RefSeq" id="WP_079665566.1">
    <property type="nucleotide sequence ID" value="NZ_FUYZ01000001.1"/>
</dbReference>
<dbReference type="Proteomes" id="UP000191112">
    <property type="component" value="Unassembled WGS sequence"/>
</dbReference>
<evidence type="ECO:0008006" key="5">
    <source>
        <dbReference type="Google" id="ProtNLM"/>
    </source>
</evidence>
<dbReference type="STRING" id="619805.SAMN05660477_00261"/>